<dbReference type="InterPro" id="IPR019475">
    <property type="entry name" value="DNA_primase_DnaB-bd"/>
</dbReference>
<feature type="coiled-coil region" evidence="15">
    <location>
        <begin position="562"/>
        <end position="589"/>
    </location>
</feature>
<evidence type="ECO:0000256" key="5">
    <source>
        <dbReference type="ARBA" id="ARBA00022705"/>
    </source>
</evidence>
<protein>
    <recommendedName>
        <fullName evidence="12 13">DNA primase</fullName>
        <ecNumber evidence="12">2.7.7.101</ecNumber>
    </recommendedName>
</protein>
<keyword evidence="5 12" id="KW-0235">DNA replication</keyword>
<evidence type="ECO:0000256" key="7">
    <source>
        <dbReference type="ARBA" id="ARBA00022771"/>
    </source>
</evidence>
<dbReference type="GO" id="GO:0000428">
    <property type="term" value="C:DNA-directed RNA polymerase complex"/>
    <property type="evidence" value="ECO:0007669"/>
    <property type="project" value="UniProtKB-KW"/>
</dbReference>
<dbReference type="GO" id="GO:0005737">
    <property type="term" value="C:cytoplasm"/>
    <property type="evidence" value="ECO:0007669"/>
    <property type="project" value="TreeGrafter"/>
</dbReference>
<evidence type="ECO:0000256" key="11">
    <source>
        <dbReference type="ARBA" id="ARBA00023163"/>
    </source>
</evidence>
<comment type="caution">
    <text evidence="17">The sequence shown here is derived from an EMBL/GenBank/DDBJ whole genome shotgun (WGS) entry which is preliminary data.</text>
</comment>
<keyword evidence="6 12" id="KW-0479">Metal-binding</keyword>
<keyword evidence="7 12" id="KW-0863">Zinc-finger</keyword>
<dbReference type="FunFam" id="3.90.580.10:FF:000001">
    <property type="entry name" value="DNA primase"/>
    <property type="match status" value="1"/>
</dbReference>
<dbReference type="SUPFAM" id="SSF56731">
    <property type="entry name" value="DNA primase core"/>
    <property type="match status" value="1"/>
</dbReference>
<keyword evidence="11 12" id="KW-0804">Transcription</keyword>
<dbReference type="Gene3D" id="3.90.980.10">
    <property type="entry name" value="DNA primase, catalytic core, N-terminal domain"/>
    <property type="match status" value="1"/>
</dbReference>
<keyword evidence="2 12" id="KW-0639">Primosome</keyword>
<dbReference type="EMBL" id="VUNQ01000019">
    <property type="protein sequence ID" value="MSU01755.1"/>
    <property type="molecule type" value="Genomic_DNA"/>
</dbReference>
<dbReference type="InterPro" id="IPR050219">
    <property type="entry name" value="DnaG_primase"/>
</dbReference>
<evidence type="ECO:0000259" key="16">
    <source>
        <dbReference type="PROSITE" id="PS50880"/>
    </source>
</evidence>
<reference evidence="17 18" key="1">
    <citation type="submission" date="2019-09" db="EMBL/GenBank/DDBJ databases">
        <title>In-depth cultivation of the pig gut microbiome towards novel bacterial diversity and tailored functional studies.</title>
        <authorList>
            <person name="Wylensek D."/>
            <person name="Hitch T.C.A."/>
            <person name="Clavel T."/>
        </authorList>
    </citation>
    <scope>NUCLEOTIDE SEQUENCE [LARGE SCALE GENOMIC DNA]</scope>
    <source>
        <strain evidence="17 18">WCA3-693-APC-4?</strain>
    </source>
</reference>
<dbReference type="Gene3D" id="3.90.580.10">
    <property type="entry name" value="Zinc finger, CHC2-type domain"/>
    <property type="match status" value="1"/>
</dbReference>
<dbReference type="GO" id="GO:0008270">
    <property type="term" value="F:zinc ion binding"/>
    <property type="evidence" value="ECO:0007669"/>
    <property type="project" value="UniProtKB-UniRule"/>
</dbReference>
<dbReference type="SMART" id="SM00493">
    <property type="entry name" value="TOPRIM"/>
    <property type="match status" value="1"/>
</dbReference>
<keyword evidence="18" id="KW-1185">Reference proteome</keyword>
<keyword evidence="9" id="KW-0460">Magnesium</keyword>
<comment type="catalytic activity">
    <reaction evidence="12">
        <text>ssDNA + n NTP = ssDNA/pppN(pN)n-1 hybrid + (n-1) diphosphate.</text>
        <dbReference type="EC" id="2.7.7.101"/>
    </reaction>
</comment>
<comment type="cofactor">
    <cofactor evidence="12 13 14">
        <name>Zn(2+)</name>
        <dbReference type="ChEBI" id="CHEBI:29105"/>
    </cofactor>
    <text evidence="12 13 14">Binds 1 zinc ion per monomer.</text>
</comment>
<comment type="domain">
    <text evidence="12">Contains an N-terminal zinc-binding domain, a central core domain that contains the primase activity, and a C-terminal DnaB-binding domain.</text>
</comment>
<dbReference type="SMART" id="SM00400">
    <property type="entry name" value="ZnF_CHCC"/>
    <property type="match status" value="1"/>
</dbReference>
<dbReference type="Gene3D" id="3.40.1360.10">
    <property type="match status" value="1"/>
</dbReference>
<dbReference type="GO" id="GO:1990077">
    <property type="term" value="C:primosome complex"/>
    <property type="evidence" value="ECO:0007669"/>
    <property type="project" value="UniProtKB-KW"/>
</dbReference>
<dbReference type="RefSeq" id="WP_154440162.1">
    <property type="nucleotide sequence ID" value="NZ_JAHLPJ010000001.1"/>
</dbReference>
<dbReference type="FunFam" id="3.40.1360.10:FF:000002">
    <property type="entry name" value="DNA primase"/>
    <property type="match status" value="1"/>
</dbReference>
<dbReference type="InterPro" id="IPR013264">
    <property type="entry name" value="DNAG_N"/>
</dbReference>
<evidence type="ECO:0000256" key="9">
    <source>
        <dbReference type="ARBA" id="ARBA00022842"/>
    </source>
</evidence>
<dbReference type="GO" id="GO:0006269">
    <property type="term" value="P:DNA replication, synthesis of primer"/>
    <property type="evidence" value="ECO:0007669"/>
    <property type="project" value="UniProtKB-UniRule"/>
</dbReference>
<dbReference type="InterPro" id="IPR037068">
    <property type="entry name" value="DNA_primase_core_N_sf"/>
</dbReference>
<gene>
    <name evidence="12" type="primary">dnaG</name>
    <name evidence="17" type="ORF">FYJ83_09780</name>
</gene>
<evidence type="ECO:0000256" key="2">
    <source>
        <dbReference type="ARBA" id="ARBA00022515"/>
    </source>
</evidence>
<dbReference type="SUPFAM" id="SSF57783">
    <property type="entry name" value="Zinc beta-ribbon"/>
    <property type="match status" value="1"/>
</dbReference>
<comment type="subunit">
    <text evidence="12">Monomer. Interacts with DnaB.</text>
</comment>
<proteinExistence type="inferred from homology"/>
<dbReference type="GO" id="GO:0003899">
    <property type="term" value="F:DNA-directed RNA polymerase activity"/>
    <property type="evidence" value="ECO:0007669"/>
    <property type="project" value="UniProtKB-UniRule"/>
</dbReference>
<dbReference type="FunFam" id="3.90.980.10:FF:000001">
    <property type="entry name" value="DNA primase"/>
    <property type="match status" value="1"/>
</dbReference>
<dbReference type="Pfam" id="PF13155">
    <property type="entry name" value="Toprim_2"/>
    <property type="match status" value="1"/>
</dbReference>
<evidence type="ECO:0000256" key="14">
    <source>
        <dbReference type="PIRSR" id="PIRSR002811-1"/>
    </source>
</evidence>
<dbReference type="CDD" id="cd03364">
    <property type="entry name" value="TOPRIM_DnaG_primases"/>
    <property type="match status" value="1"/>
</dbReference>
<comment type="function">
    <text evidence="12 13">RNA polymerase that catalyzes the synthesis of short RNA molecules used as primers for DNA polymerase during DNA replication.</text>
</comment>
<dbReference type="Gene3D" id="1.10.860.10">
    <property type="entry name" value="DNAb Helicase, Chain A"/>
    <property type="match status" value="1"/>
</dbReference>
<dbReference type="Pfam" id="PF08275">
    <property type="entry name" value="DNAG_N"/>
    <property type="match status" value="1"/>
</dbReference>
<dbReference type="InterPro" id="IPR034151">
    <property type="entry name" value="TOPRIM_DnaG_bac"/>
</dbReference>
<dbReference type="Pfam" id="PF01807">
    <property type="entry name" value="Zn_ribbon_DnaG"/>
    <property type="match status" value="1"/>
</dbReference>
<dbReference type="InterPro" id="IPR036977">
    <property type="entry name" value="DNA_primase_Znf_CHC2"/>
</dbReference>
<evidence type="ECO:0000256" key="13">
    <source>
        <dbReference type="PIRNR" id="PIRNR002811"/>
    </source>
</evidence>
<dbReference type="InterPro" id="IPR006295">
    <property type="entry name" value="DNA_primase_DnaG"/>
</dbReference>
<dbReference type="PANTHER" id="PTHR30313:SF2">
    <property type="entry name" value="DNA PRIMASE"/>
    <property type="match status" value="1"/>
</dbReference>
<evidence type="ECO:0000256" key="6">
    <source>
        <dbReference type="ARBA" id="ARBA00022723"/>
    </source>
</evidence>
<evidence type="ECO:0000313" key="18">
    <source>
        <dbReference type="Proteomes" id="UP000469523"/>
    </source>
</evidence>
<evidence type="ECO:0000313" key="17">
    <source>
        <dbReference type="EMBL" id="MSU01755.1"/>
    </source>
</evidence>
<evidence type="ECO:0000256" key="10">
    <source>
        <dbReference type="ARBA" id="ARBA00023125"/>
    </source>
</evidence>
<dbReference type="PIRSF" id="PIRSF002811">
    <property type="entry name" value="DnaG"/>
    <property type="match status" value="1"/>
</dbReference>
<accession>A0A6N7XZ47</accession>
<dbReference type="NCBIfam" id="TIGR01391">
    <property type="entry name" value="dnaG"/>
    <property type="match status" value="1"/>
</dbReference>
<sequence>MTSYINDETIEKVRESADIVSIISDYIQLKKTGGNYVGLCPFHNEKTPSFSVSDTKQFFHCFGCGEGGDALAFIMKMENLEFPEAVKFLGDKLGIAIEETSPKNQKLIDEKNKFYEINKETARFFFSNLTKNESGLNYLYNRKINNKTIKQFGLGYSLNKWDDLYKYLKFRGYKEADAQKLGLIGKKSSNDGYYDKFRNRIMFPIIDTKGRVIGFGGRVLDNSMPKYLNSQETPVFNKGEHLYGLNLVNKFSDKKRIILVEGYMDVIALFSKGINCGVASLGTALTERQAKLLKRYGENVYICYDSDQAGINATDRAIEVLLKEEIEPKIINLGDYKDPDDFLKENSVDQFEKTINESFNHIDYRIHINKKKYNIDEAEGKIKFTIEIAKIIKRLKSPIEKDVYIEKISKEMNISKEAIEKEVFGNTIKHIANSTFRNKTKGDDKYKKENIAPVKTILPSASLTAEIDLIKLMIFDKIYFDMLIKEVSLDEYMNLECKQILKIIMDLYKEDEYLDEELLYKKAKEIPNISEELLHLVFEKRINFSPEDVEQMIKDLINTIKVNKLRNKRDVVKEKIEKLENKSEMDSNEEEQFLLLCIELTNLNKELNLMIHEDGR</sequence>
<dbReference type="GO" id="GO:0003677">
    <property type="term" value="F:DNA binding"/>
    <property type="evidence" value="ECO:0007669"/>
    <property type="project" value="UniProtKB-KW"/>
</dbReference>
<dbReference type="PANTHER" id="PTHR30313">
    <property type="entry name" value="DNA PRIMASE"/>
    <property type="match status" value="1"/>
</dbReference>
<dbReference type="Pfam" id="PF10410">
    <property type="entry name" value="DnaB_bind"/>
    <property type="match status" value="1"/>
</dbReference>
<name>A0A6N7XZ47_9FIRM</name>
<dbReference type="InterPro" id="IPR030846">
    <property type="entry name" value="DnaG_bac"/>
</dbReference>
<feature type="zinc finger region" description="CHC2-type" evidence="12 14">
    <location>
        <begin position="40"/>
        <end position="64"/>
    </location>
</feature>
<dbReference type="InterPro" id="IPR002694">
    <property type="entry name" value="Znf_CHC2"/>
</dbReference>
<dbReference type="AlphaFoldDB" id="A0A6N7XZ47"/>
<keyword evidence="8 12" id="KW-0862">Zinc</keyword>
<keyword evidence="15" id="KW-0175">Coiled coil</keyword>
<evidence type="ECO:0000256" key="4">
    <source>
        <dbReference type="ARBA" id="ARBA00022695"/>
    </source>
</evidence>
<keyword evidence="3 12" id="KW-0808">Transferase</keyword>
<dbReference type="Proteomes" id="UP000469523">
    <property type="component" value="Unassembled WGS sequence"/>
</dbReference>
<evidence type="ECO:0000256" key="12">
    <source>
        <dbReference type="HAMAP-Rule" id="MF_00974"/>
    </source>
</evidence>
<dbReference type="HAMAP" id="MF_00974">
    <property type="entry name" value="DNA_primase_DnaG"/>
    <property type="match status" value="1"/>
</dbReference>
<keyword evidence="1 12" id="KW-0240">DNA-directed RNA polymerase</keyword>
<evidence type="ECO:0000256" key="8">
    <source>
        <dbReference type="ARBA" id="ARBA00022833"/>
    </source>
</evidence>
<feature type="domain" description="Toprim" evidence="16">
    <location>
        <begin position="255"/>
        <end position="336"/>
    </location>
</feature>
<dbReference type="PROSITE" id="PS50880">
    <property type="entry name" value="TOPRIM"/>
    <property type="match status" value="1"/>
</dbReference>
<dbReference type="EC" id="2.7.7.101" evidence="12"/>
<evidence type="ECO:0000256" key="1">
    <source>
        <dbReference type="ARBA" id="ARBA00022478"/>
    </source>
</evidence>
<dbReference type="InterPro" id="IPR016136">
    <property type="entry name" value="DNA_helicase_N/primase_C"/>
</dbReference>
<evidence type="ECO:0000256" key="15">
    <source>
        <dbReference type="SAM" id="Coils"/>
    </source>
</evidence>
<dbReference type="InterPro" id="IPR006171">
    <property type="entry name" value="TOPRIM_dom"/>
</dbReference>
<evidence type="ECO:0000256" key="3">
    <source>
        <dbReference type="ARBA" id="ARBA00022679"/>
    </source>
</evidence>
<organism evidence="17 18">
    <name type="scientific">Tissierella pigra</name>
    <dbReference type="NCBI Taxonomy" id="2607614"/>
    <lineage>
        <taxon>Bacteria</taxon>
        <taxon>Bacillati</taxon>
        <taxon>Bacillota</taxon>
        <taxon>Tissierellia</taxon>
        <taxon>Tissierellales</taxon>
        <taxon>Tissierellaceae</taxon>
        <taxon>Tissierella</taxon>
    </lineage>
</organism>
<comment type="similarity">
    <text evidence="12 13">Belongs to the DnaG primase family.</text>
</comment>
<keyword evidence="10 12" id="KW-0238">DNA-binding</keyword>
<keyword evidence="4 12" id="KW-0548">Nucleotidyltransferase</keyword>